<dbReference type="Proteomes" id="UP000789901">
    <property type="component" value="Unassembled WGS sequence"/>
</dbReference>
<evidence type="ECO:0000313" key="3">
    <source>
        <dbReference type="Proteomes" id="UP000789901"/>
    </source>
</evidence>
<keyword evidence="3" id="KW-1185">Reference proteome</keyword>
<organism evidence="2 3">
    <name type="scientific">Gigaspora margarita</name>
    <dbReference type="NCBI Taxonomy" id="4874"/>
    <lineage>
        <taxon>Eukaryota</taxon>
        <taxon>Fungi</taxon>
        <taxon>Fungi incertae sedis</taxon>
        <taxon>Mucoromycota</taxon>
        <taxon>Glomeromycotina</taxon>
        <taxon>Glomeromycetes</taxon>
        <taxon>Diversisporales</taxon>
        <taxon>Gigasporaceae</taxon>
        <taxon>Gigaspora</taxon>
    </lineage>
</organism>
<dbReference type="EMBL" id="CAJVQB010094442">
    <property type="protein sequence ID" value="CAG8849019.1"/>
    <property type="molecule type" value="Genomic_DNA"/>
</dbReference>
<proteinExistence type="predicted"/>
<feature type="non-terminal residue" evidence="2">
    <location>
        <position position="272"/>
    </location>
</feature>
<protein>
    <submittedName>
        <fullName evidence="2">33970_t:CDS:1</fullName>
    </submittedName>
</protein>
<comment type="caution">
    <text evidence="2">The sequence shown here is derived from an EMBL/GenBank/DDBJ whole genome shotgun (WGS) entry which is preliminary data.</text>
</comment>
<evidence type="ECO:0000256" key="1">
    <source>
        <dbReference type="SAM" id="MobiDB-lite"/>
    </source>
</evidence>
<gene>
    <name evidence="2" type="ORF">GMARGA_LOCUS39481</name>
</gene>
<name>A0ABN7X7A2_GIGMA</name>
<feature type="compositionally biased region" description="Low complexity" evidence="1">
    <location>
        <begin position="243"/>
        <end position="272"/>
    </location>
</feature>
<evidence type="ECO:0000313" key="2">
    <source>
        <dbReference type="EMBL" id="CAG8849019.1"/>
    </source>
</evidence>
<sequence>MSSVFTAFCFIKTISGNNKFVTRTALYRINDEDVEFSEITYKGFTRTAETLISDFEKNLIVCLVQTVPVFSFHNGSACTPDDLPYAFPLLIYSAPTITNSYKANNNVGCQSFMLSKKLYNTITGQKAIDSDVIVIYTNINAHYDFLRDSLKRTVISVIGRLKLSFQSKIPHIISSEIEWSYPFNEFQSSSSTMNTKLKTRKELNSQLNLIEEQYSTMGLQAFKRRKGLTPFASATSISTSPLSASNTSTSTFSASPAYASTSTSSSATTISS</sequence>
<feature type="region of interest" description="Disordered" evidence="1">
    <location>
        <begin position="236"/>
        <end position="272"/>
    </location>
</feature>
<reference evidence="2 3" key="1">
    <citation type="submission" date="2021-06" db="EMBL/GenBank/DDBJ databases">
        <authorList>
            <person name="Kallberg Y."/>
            <person name="Tangrot J."/>
            <person name="Rosling A."/>
        </authorList>
    </citation>
    <scope>NUCLEOTIDE SEQUENCE [LARGE SCALE GENOMIC DNA]</scope>
    <source>
        <strain evidence="2 3">120-4 pot B 10/14</strain>
    </source>
</reference>
<accession>A0ABN7X7A2</accession>